<reference evidence="2" key="1">
    <citation type="submission" date="2020-12" db="EMBL/GenBank/DDBJ databases">
        <title>Metabolic potential, ecology and presence of endohyphal bacteria is reflected in genomic diversity of Mucoromycotina.</title>
        <authorList>
            <person name="Muszewska A."/>
            <person name="Okrasinska A."/>
            <person name="Steczkiewicz K."/>
            <person name="Drgas O."/>
            <person name="Orlowska M."/>
            <person name="Perlinska-Lenart U."/>
            <person name="Aleksandrzak-Piekarczyk T."/>
            <person name="Szatraj K."/>
            <person name="Zielenkiewicz U."/>
            <person name="Pilsyk S."/>
            <person name="Malc E."/>
            <person name="Mieczkowski P."/>
            <person name="Kruszewska J.S."/>
            <person name="Biernat P."/>
            <person name="Pawlowska J."/>
        </authorList>
    </citation>
    <scope>NUCLEOTIDE SEQUENCE</scope>
    <source>
        <strain evidence="2">WA0000051536</strain>
    </source>
</reference>
<evidence type="ECO:0000313" key="3">
    <source>
        <dbReference type="Proteomes" id="UP000612746"/>
    </source>
</evidence>
<dbReference type="Proteomes" id="UP000612746">
    <property type="component" value="Unassembled WGS sequence"/>
</dbReference>
<sequence>MINCASLLGNSCVKFQQQDHLVYMMLTKESDTKFLSNLKMHDNIVYVSEEPSLCPVQGCCLAVTTGYGYSQLDLKVQLVLKTIKDFFPSFISLSKMDDDAYLDYYAFESVKRNLTTHSYVGKFKSGPCSKSNVDFAGGSFYVLGRSVIECLLSDYRTCGSGYEDRSIALSVYRNCDKYERIDLTPMMNVDLFHKVYASKDKLLYLDNKDPESASHLMPNHGEAFELKPPSLDISDQKNKTSPHA</sequence>
<gene>
    <name evidence="2" type="ORF">INT44_004818</name>
</gene>
<dbReference type="OrthoDB" id="2382604at2759"/>
<evidence type="ECO:0000256" key="1">
    <source>
        <dbReference type="SAM" id="MobiDB-lite"/>
    </source>
</evidence>
<organism evidence="2 3">
    <name type="scientific">Umbelopsis vinacea</name>
    <dbReference type="NCBI Taxonomy" id="44442"/>
    <lineage>
        <taxon>Eukaryota</taxon>
        <taxon>Fungi</taxon>
        <taxon>Fungi incertae sedis</taxon>
        <taxon>Mucoromycota</taxon>
        <taxon>Mucoromycotina</taxon>
        <taxon>Umbelopsidomycetes</taxon>
        <taxon>Umbelopsidales</taxon>
        <taxon>Umbelopsidaceae</taxon>
        <taxon>Umbelopsis</taxon>
    </lineage>
</organism>
<name>A0A8H7UPD6_9FUNG</name>
<evidence type="ECO:0000313" key="2">
    <source>
        <dbReference type="EMBL" id="KAG2187148.1"/>
    </source>
</evidence>
<protein>
    <submittedName>
        <fullName evidence="2">Uncharacterized protein</fullName>
    </submittedName>
</protein>
<accession>A0A8H7UPD6</accession>
<comment type="caution">
    <text evidence="2">The sequence shown here is derived from an EMBL/GenBank/DDBJ whole genome shotgun (WGS) entry which is preliminary data.</text>
</comment>
<proteinExistence type="predicted"/>
<dbReference type="AlphaFoldDB" id="A0A8H7UPD6"/>
<keyword evidence="3" id="KW-1185">Reference proteome</keyword>
<dbReference type="EMBL" id="JAEPRA010000003">
    <property type="protein sequence ID" value="KAG2187148.1"/>
    <property type="molecule type" value="Genomic_DNA"/>
</dbReference>
<feature type="region of interest" description="Disordered" evidence="1">
    <location>
        <begin position="225"/>
        <end position="244"/>
    </location>
</feature>